<dbReference type="Proteomes" id="UP000195514">
    <property type="component" value="Chromosome I"/>
</dbReference>
<feature type="region of interest" description="Disordered" evidence="1">
    <location>
        <begin position="1"/>
        <end position="28"/>
    </location>
</feature>
<protein>
    <submittedName>
        <fullName evidence="2">Uncharacterized protein</fullName>
    </submittedName>
</protein>
<proteinExistence type="predicted"/>
<evidence type="ECO:0000313" key="3">
    <source>
        <dbReference type="Proteomes" id="UP000195514"/>
    </source>
</evidence>
<feature type="compositionally biased region" description="Basic and acidic residues" evidence="1">
    <location>
        <begin position="1"/>
        <end position="18"/>
    </location>
</feature>
<reference evidence="3" key="1">
    <citation type="submission" date="2017-05" db="EMBL/GenBank/DDBJ databases">
        <authorList>
            <person name="Kirkegaard R."/>
            <person name="Mcilroy J S."/>
        </authorList>
    </citation>
    <scope>NUCLEOTIDE SEQUENCE [LARGE SCALE GENOMIC DNA]</scope>
</reference>
<organism evidence="2 3">
    <name type="scientific">Candidatus Brevifilum fermentans</name>
    <dbReference type="NCBI Taxonomy" id="1986204"/>
    <lineage>
        <taxon>Bacteria</taxon>
        <taxon>Bacillati</taxon>
        <taxon>Chloroflexota</taxon>
        <taxon>Anaerolineae</taxon>
        <taxon>Anaerolineales</taxon>
        <taxon>Anaerolineaceae</taxon>
        <taxon>Candidatus Brevifilum</taxon>
    </lineage>
</organism>
<accession>A0A1Y6K8X3</accession>
<dbReference type="KEGG" id="abat:CFX1CAM_1405"/>
<name>A0A1Y6K8X3_9CHLR</name>
<evidence type="ECO:0000313" key="2">
    <source>
        <dbReference type="EMBL" id="SMX54470.1"/>
    </source>
</evidence>
<sequence length="28" mass="3094">MGKERLELSRVAARDPKSRLSAYSSTSP</sequence>
<evidence type="ECO:0000256" key="1">
    <source>
        <dbReference type="SAM" id="MobiDB-lite"/>
    </source>
</evidence>
<dbReference type="AlphaFoldDB" id="A0A1Y6K8X3"/>
<dbReference type="EMBL" id="LT859958">
    <property type="protein sequence ID" value="SMX54470.1"/>
    <property type="molecule type" value="Genomic_DNA"/>
</dbReference>
<keyword evidence="3" id="KW-1185">Reference proteome</keyword>
<gene>
    <name evidence="2" type="ORF">CFX1CAM_1405</name>
</gene>